<evidence type="ECO:0000256" key="3">
    <source>
        <dbReference type="ARBA" id="ARBA00012328"/>
    </source>
</evidence>
<dbReference type="GO" id="GO:0070475">
    <property type="term" value="P:rRNA base methylation"/>
    <property type="evidence" value="ECO:0007669"/>
    <property type="project" value="TreeGrafter"/>
</dbReference>
<evidence type="ECO:0000259" key="13">
    <source>
        <dbReference type="Pfam" id="PF04452"/>
    </source>
</evidence>
<dbReference type="RefSeq" id="WP_022355887.1">
    <property type="nucleotide sequence ID" value="NZ_CABKSV010000003.1"/>
</dbReference>
<evidence type="ECO:0000256" key="9">
    <source>
        <dbReference type="ARBA" id="ARBA00022691"/>
    </source>
</evidence>
<keyword evidence="8 12" id="KW-0808">Transferase</keyword>
<evidence type="ECO:0000256" key="8">
    <source>
        <dbReference type="ARBA" id="ARBA00022679"/>
    </source>
</evidence>
<reference evidence="14" key="3">
    <citation type="submission" date="2023-01" db="EMBL/GenBank/DDBJ databases">
        <title>Human gut microbiome strain richness.</title>
        <authorList>
            <person name="Chen-Liaw A."/>
        </authorList>
    </citation>
    <scope>NUCLEOTIDE SEQUENCE</scope>
    <source>
        <strain evidence="14">D55st1_G4_D55t1_190419</strain>
    </source>
</reference>
<dbReference type="EMBL" id="JAQNCK010000005">
    <property type="protein sequence ID" value="MDC0827650.1"/>
    <property type="molecule type" value="Genomic_DNA"/>
</dbReference>
<dbReference type="EC" id="2.1.1.193" evidence="3 12"/>
<dbReference type="AlphaFoldDB" id="A0A1Y3VRZ2"/>
<dbReference type="SUPFAM" id="SSF75217">
    <property type="entry name" value="alpha/beta knot"/>
    <property type="match status" value="1"/>
</dbReference>
<comment type="function">
    <text evidence="10 12">Specifically methylates the N3 position of the uracil ring of uridine 1498 (m3U1498) in 16S rRNA. Acts on the fully assembled 30S ribosomal subunit.</text>
</comment>
<dbReference type="PANTHER" id="PTHR30027">
    <property type="entry name" value="RIBOSOMAL RNA SMALL SUBUNIT METHYLTRANSFERASE E"/>
    <property type="match status" value="1"/>
</dbReference>
<keyword evidence="9 12" id="KW-0949">S-adenosyl-L-methionine</keyword>
<dbReference type="PIRSF" id="PIRSF015601">
    <property type="entry name" value="MTase_slr0722"/>
    <property type="match status" value="1"/>
</dbReference>
<gene>
    <name evidence="15" type="ORF">B5F14_04280</name>
    <name evidence="14" type="ORF">POG00_02880</name>
</gene>
<protein>
    <recommendedName>
        <fullName evidence="4 12">Ribosomal RNA small subunit methyltransferase E</fullName>
        <ecNumber evidence="3 12">2.1.1.193</ecNumber>
    </recommendedName>
</protein>
<dbReference type="InterPro" id="IPR015947">
    <property type="entry name" value="PUA-like_sf"/>
</dbReference>
<keyword evidence="5 12" id="KW-0963">Cytoplasm</keyword>
<comment type="subcellular location">
    <subcellularLocation>
        <location evidence="1 12">Cytoplasm</location>
    </subcellularLocation>
</comment>
<keyword evidence="7 12" id="KW-0489">Methyltransferase</keyword>
<proteinExistence type="inferred from homology"/>
<organism evidence="15 16">
    <name type="scientific">Faecalitalea cylindroides</name>
    <dbReference type="NCBI Taxonomy" id="39483"/>
    <lineage>
        <taxon>Bacteria</taxon>
        <taxon>Bacillati</taxon>
        <taxon>Bacillota</taxon>
        <taxon>Erysipelotrichia</taxon>
        <taxon>Erysipelotrichales</taxon>
        <taxon>Erysipelotrichaceae</taxon>
        <taxon>Faecalitalea</taxon>
    </lineage>
</organism>
<reference evidence="15" key="2">
    <citation type="journal article" date="2018" name="BMC Genomics">
        <title>Whole genome sequencing and function prediction of 133 gut anaerobes isolated from chicken caecum in pure cultures.</title>
        <authorList>
            <person name="Medvecky M."/>
            <person name="Cejkova D."/>
            <person name="Polansky O."/>
            <person name="Karasova D."/>
            <person name="Kubasova T."/>
            <person name="Cizek A."/>
            <person name="Rychlik I."/>
        </authorList>
    </citation>
    <scope>NUCLEOTIDE SEQUENCE</scope>
    <source>
        <strain evidence="15">An178</strain>
    </source>
</reference>
<comment type="catalytic activity">
    <reaction evidence="11 12">
        <text>uridine(1498) in 16S rRNA + S-adenosyl-L-methionine = N(3)-methyluridine(1498) in 16S rRNA + S-adenosyl-L-homocysteine + H(+)</text>
        <dbReference type="Rhea" id="RHEA:42920"/>
        <dbReference type="Rhea" id="RHEA-COMP:10283"/>
        <dbReference type="Rhea" id="RHEA-COMP:10284"/>
        <dbReference type="ChEBI" id="CHEBI:15378"/>
        <dbReference type="ChEBI" id="CHEBI:57856"/>
        <dbReference type="ChEBI" id="CHEBI:59789"/>
        <dbReference type="ChEBI" id="CHEBI:65315"/>
        <dbReference type="ChEBI" id="CHEBI:74502"/>
        <dbReference type="EC" id="2.1.1.193"/>
    </reaction>
</comment>
<accession>A0A1Y3VRZ2</accession>
<dbReference type="InterPro" id="IPR029028">
    <property type="entry name" value="Alpha/beta_knot_MTases"/>
</dbReference>
<dbReference type="PANTHER" id="PTHR30027:SF3">
    <property type="entry name" value="16S RRNA (URACIL(1498)-N(3))-METHYLTRANSFERASE"/>
    <property type="match status" value="1"/>
</dbReference>
<evidence type="ECO:0000256" key="11">
    <source>
        <dbReference type="ARBA" id="ARBA00047944"/>
    </source>
</evidence>
<keyword evidence="6 12" id="KW-0698">rRNA processing</keyword>
<evidence type="ECO:0000256" key="6">
    <source>
        <dbReference type="ARBA" id="ARBA00022552"/>
    </source>
</evidence>
<dbReference type="InterPro" id="IPR006700">
    <property type="entry name" value="RsmE"/>
</dbReference>
<evidence type="ECO:0000256" key="5">
    <source>
        <dbReference type="ARBA" id="ARBA00022490"/>
    </source>
</evidence>
<evidence type="ECO:0000256" key="1">
    <source>
        <dbReference type="ARBA" id="ARBA00004496"/>
    </source>
</evidence>
<feature type="domain" description="Ribosomal RNA small subunit methyltransferase E methyltransferase" evidence="13">
    <location>
        <begin position="69"/>
        <end position="231"/>
    </location>
</feature>
<name>A0A1Y3VRZ2_9FIRM</name>
<evidence type="ECO:0000256" key="4">
    <source>
        <dbReference type="ARBA" id="ARBA00013673"/>
    </source>
</evidence>
<evidence type="ECO:0000256" key="12">
    <source>
        <dbReference type="PIRNR" id="PIRNR015601"/>
    </source>
</evidence>
<dbReference type="GeneID" id="79877079"/>
<dbReference type="Proteomes" id="UP001220658">
    <property type="component" value="Unassembled WGS sequence"/>
</dbReference>
<dbReference type="SUPFAM" id="SSF88697">
    <property type="entry name" value="PUA domain-like"/>
    <property type="match status" value="1"/>
</dbReference>
<dbReference type="InterPro" id="IPR029026">
    <property type="entry name" value="tRNA_m1G_MTases_N"/>
</dbReference>
<evidence type="ECO:0000313" key="16">
    <source>
        <dbReference type="Proteomes" id="UP000195447"/>
    </source>
</evidence>
<evidence type="ECO:0000313" key="14">
    <source>
        <dbReference type="EMBL" id="MDC0827650.1"/>
    </source>
</evidence>
<dbReference type="GO" id="GO:0005737">
    <property type="term" value="C:cytoplasm"/>
    <property type="evidence" value="ECO:0007669"/>
    <property type="project" value="UniProtKB-SubCell"/>
</dbReference>
<dbReference type="EMBL" id="NFKM01000006">
    <property type="protein sequence ID" value="OUP61131.1"/>
    <property type="molecule type" value="Genomic_DNA"/>
</dbReference>
<comment type="similarity">
    <text evidence="2 12">Belongs to the RNA methyltransferase RsmE family.</text>
</comment>
<evidence type="ECO:0000313" key="15">
    <source>
        <dbReference type="EMBL" id="OUP61131.1"/>
    </source>
</evidence>
<evidence type="ECO:0000256" key="10">
    <source>
        <dbReference type="ARBA" id="ARBA00025699"/>
    </source>
</evidence>
<reference evidence="16" key="1">
    <citation type="submission" date="2017-04" db="EMBL/GenBank/DDBJ databases">
        <title>Function of individual gut microbiota members based on whole genome sequencing of pure cultures obtained from chicken caecum.</title>
        <authorList>
            <person name="Medvecky M."/>
            <person name="Cejkova D."/>
            <person name="Polansky O."/>
            <person name="Karasova D."/>
            <person name="Kubasova T."/>
            <person name="Cizek A."/>
            <person name="Rychlik I."/>
        </authorList>
    </citation>
    <scope>NUCLEOTIDE SEQUENCE [LARGE SCALE GENOMIC DNA]</scope>
    <source>
        <strain evidence="16">An178</strain>
    </source>
</reference>
<sequence>MKQVFIETDANVNQKIMLNEKEAHHLFDVLRTSDKETIRVVTNTSQVFLARVQQKPYIYLFDKMTVEQKAQHITLCCSLIKQDKFEWMLQKACELGVTRIVPFESRYSVVQLDEKKQQKKLERWSSIILASCKQCNRNDLVELTPIQKIETLKDFQSECNLVAYEKEDDPSKHLAAYLEKDPESITICIGPEGGFDEKEIEKLKNDHFSSCSLGKNILRAETAACYILSCIEYQTHCGKEN</sequence>
<comment type="caution">
    <text evidence="15">The sequence shown here is derived from an EMBL/GenBank/DDBJ whole genome shotgun (WGS) entry which is preliminary data.</text>
</comment>
<dbReference type="Proteomes" id="UP000195447">
    <property type="component" value="Unassembled WGS sequence"/>
</dbReference>
<dbReference type="GO" id="GO:0070042">
    <property type="term" value="F:rRNA (uridine-N3-)-methyltransferase activity"/>
    <property type="evidence" value="ECO:0007669"/>
    <property type="project" value="TreeGrafter"/>
</dbReference>
<evidence type="ECO:0000256" key="2">
    <source>
        <dbReference type="ARBA" id="ARBA00005528"/>
    </source>
</evidence>
<dbReference type="CDD" id="cd18084">
    <property type="entry name" value="RsmE-like"/>
    <property type="match status" value="1"/>
</dbReference>
<keyword evidence="16" id="KW-1185">Reference proteome</keyword>
<dbReference type="Pfam" id="PF04452">
    <property type="entry name" value="Methyltrans_RNA"/>
    <property type="match status" value="1"/>
</dbReference>
<evidence type="ECO:0000256" key="7">
    <source>
        <dbReference type="ARBA" id="ARBA00022603"/>
    </source>
</evidence>
<dbReference type="InterPro" id="IPR046886">
    <property type="entry name" value="RsmE_MTase_dom"/>
</dbReference>
<dbReference type="NCBIfam" id="TIGR00046">
    <property type="entry name" value="RsmE family RNA methyltransferase"/>
    <property type="match status" value="1"/>
</dbReference>
<dbReference type="Gene3D" id="3.40.1280.10">
    <property type="match status" value="1"/>
</dbReference>